<feature type="compositionally biased region" description="Basic residues" evidence="2">
    <location>
        <begin position="325"/>
        <end position="341"/>
    </location>
</feature>
<dbReference type="OrthoDB" id="188274at2"/>
<proteinExistence type="predicted"/>
<feature type="compositionally biased region" description="Basic residues" evidence="2">
    <location>
        <begin position="300"/>
        <end position="316"/>
    </location>
</feature>
<dbReference type="PANTHER" id="PTHR38133:SF1">
    <property type="entry name" value="SLR1429 PROTEIN"/>
    <property type="match status" value="1"/>
</dbReference>
<evidence type="ECO:0000313" key="5">
    <source>
        <dbReference type="Proteomes" id="UP000319908"/>
    </source>
</evidence>
<dbReference type="AlphaFoldDB" id="A0A5C6BDD0"/>
<dbReference type="Proteomes" id="UP000319908">
    <property type="component" value="Unassembled WGS sequence"/>
</dbReference>
<reference evidence="4 5" key="1">
    <citation type="journal article" date="2020" name="Antonie Van Leeuwenhoek">
        <title>Rhodopirellula heiligendammensis sp. nov., Rhodopirellula pilleata sp. nov., and Rhodopirellula solitaria sp. nov. isolated from natural or artificial marine surfaces in Northern Germany and California, USA, and emended description of the genus Rhodopirellula.</title>
        <authorList>
            <person name="Kallscheuer N."/>
            <person name="Wiegand S."/>
            <person name="Jogler M."/>
            <person name="Boedeker C."/>
            <person name="Peeters S.H."/>
            <person name="Rast P."/>
            <person name="Heuer A."/>
            <person name="Jetten M.S.M."/>
            <person name="Rohde M."/>
            <person name="Jogler C."/>
        </authorList>
    </citation>
    <scope>NUCLEOTIDE SEQUENCE [LARGE SCALE GENOMIC DNA]</scope>
    <source>
        <strain evidence="4 5">Poly21</strain>
    </source>
</reference>
<sequence>MSWYGGFAPYVPVAQRLARGNKAAAKRIKKGQSLQPLNISGTRIATTFWGKSWCTHLEKYSDYSNRLPRGRTYARNGSVADLRITRGQITAMVCGSSLYDITIKITPLADTDWKAICRDCSASIHSLIDLMRGKLGDDVIRRMTDPKRGMFPAGNEIEMNCNCPDGASLCKHLAAALYGVGNRLDTAPELLFLLRGVDQNELISQAMVAENATSAMGLDSDSELAGEDLGAMFGIELASPAQTPIAAKKSRKMVKKKVAKKVAKKAVKKKTDVRKKPKAKAVKKKPTKRKQAAPATAKVKSVKKRVSKPTNKKSTKKRIDSNRTVNKRKVVKKKSAAKKATKSADTRGIVIRLN</sequence>
<keyword evidence="1" id="KW-0479">Metal-binding</keyword>
<accession>A0A5C6BDD0</accession>
<dbReference type="GO" id="GO:0008270">
    <property type="term" value="F:zinc ion binding"/>
    <property type="evidence" value="ECO:0007669"/>
    <property type="project" value="UniProtKB-KW"/>
</dbReference>
<feature type="domain" description="SWIM-type" evidence="3">
    <location>
        <begin position="151"/>
        <end position="181"/>
    </location>
</feature>
<feature type="compositionally biased region" description="Basic residues" evidence="2">
    <location>
        <begin position="263"/>
        <end position="291"/>
    </location>
</feature>
<comment type="caution">
    <text evidence="4">The sequence shown here is derived from an EMBL/GenBank/DDBJ whole genome shotgun (WGS) entry which is preliminary data.</text>
</comment>
<dbReference type="InterPro" id="IPR007527">
    <property type="entry name" value="Znf_SWIM"/>
</dbReference>
<evidence type="ECO:0000259" key="3">
    <source>
        <dbReference type="PROSITE" id="PS50966"/>
    </source>
</evidence>
<feature type="region of interest" description="Disordered" evidence="2">
    <location>
        <begin position="263"/>
        <end position="354"/>
    </location>
</feature>
<organism evidence="4 5">
    <name type="scientific">Allorhodopirellula heiligendammensis</name>
    <dbReference type="NCBI Taxonomy" id="2714739"/>
    <lineage>
        <taxon>Bacteria</taxon>
        <taxon>Pseudomonadati</taxon>
        <taxon>Planctomycetota</taxon>
        <taxon>Planctomycetia</taxon>
        <taxon>Pirellulales</taxon>
        <taxon>Pirellulaceae</taxon>
        <taxon>Allorhodopirellula</taxon>
    </lineage>
</organism>
<dbReference type="RefSeq" id="WP_146409652.1">
    <property type="nucleotide sequence ID" value="NZ_SJPU01000004.1"/>
</dbReference>
<evidence type="ECO:0000256" key="2">
    <source>
        <dbReference type="SAM" id="MobiDB-lite"/>
    </source>
</evidence>
<protein>
    <recommendedName>
        <fullName evidence="3">SWIM-type domain-containing protein</fullName>
    </recommendedName>
</protein>
<keyword evidence="1" id="KW-0862">Zinc</keyword>
<dbReference type="PROSITE" id="PS50966">
    <property type="entry name" value="ZF_SWIM"/>
    <property type="match status" value="1"/>
</dbReference>
<keyword evidence="5" id="KW-1185">Reference proteome</keyword>
<evidence type="ECO:0000313" key="4">
    <source>
        <dbReference type="EMBL" id="TWU10225.1"/>
    </source>
</evidence>
<dbReference type="PANTHER" id="PTHR38133">
    <property type="entry name" value="SLR1429 PROTEIN"/>
    <property type="match status" value="1"/>
</dbReference>
<dbReference type="EMBL" id="SJPU01000004">
    <property type="protein sequence ID" value="TWU10225.1"/>
    <property type="molecule type" value="Genomic_DNA"/>
</dbReference>
<name>A0A5C6BDD0_9BACT</name>
<keyword evidence="1" id="KW-0863">Zinc-finger</keyword>
<evidence type="ECO:0000256" key="1">
    <source>
        <dbReference type="PROSITE-ProRule" id="PRU00325"/>
    </source>
</evidence>
<gene>
    <name evidence="4" type="ORF">Poly21_51950</name>
</gene>